<reference evidence="2" key="1">
    <citation type="submission" date="2022-11" db="UniProtKB">
        <authorList>
            <consortium name="WormBaseParasite"/>
        </authorList>
    </citation>
    <scope>IDENTIFICATION</scope>
</reference>
<evidence type="ECO:0000313" key="2">
    <source>
        <dbReference type="WBParaSite" id="JU765_v2.g7510.t1"/>
    </source>
</evidence>
<name>A0AC34RJG3_9BILA</name>
<evidence type="ECO:0000313" key="1">
    <source>
        <dbReference type="Proteomes" id="UP000887576"/>
    </source>
</evidence>
<proteinExistence type="predicted"/>
<dbReference type="WBParaSite" id="JU765_v2.g7510.t1">
    <property type="protein sequence ID" value="JU765_v2.g7510.t1"/>
    <property type="gene ID" value="JU765_v2.g7510"/>
</dbReference>
<dbReference type="Proteomes" id="UP000887576">
    <property type="component" value="Unplaced"/>
</dbReference>
<accession>A0AC34RJG3</accession>
<sequence length="612" mass="69214">GSVPSFSRSQGSYKTPRNKNVKKILIEAPANPTVDTKEPELTTSVESFVKPEDDIPVAKTEESESVENSDFQADHETLQELNDEKPELVTFEKELKGKEEIADSIVELEGPQIVEVEFRDSGVVSDAISKTEHGKEVYEFKPNMESPRKKKSKGKKKKNKKQFDSMKFYPATKDYIKEPKPNEFSDLSTIVEKADGKQEVDPVEEVEKQKDQVEEIEEQKVPTEEIQDHHVEVDGSQDDFKSVLDVEEDKAESEATFEFEGQDELAVKEIGGFGDHGKNDLESSIGTIEDSSFTESRSVRILNSQTEYEPVSETEEDQENKPMINNGKKKKVKDNKKEKKLECIANAVKTAAGVSNERSSGCIHNVSIESSITYHNFFDYNNEEEDDDLDILPGSDAVACVPVGERPARVIIIMSSNQTVLESDQCVLVASKLDEKHFGYRIISDTNIFSMPNLPDAFDRPLESLYFNDLTVCLASGLTRQDEEAVPFEQEVEQIPPHSPLFPYMPDFDAFFEDDNLGEDVVSEADATAEEPVEPPRQQMPNRSIPRVQAVPNREDLIRQIEALKQDHQRINGLQFNGNIFQYNGETIDDWIGHYEKLVKKMKSYKDRFGDS</sequence>
<organism evidence="1 2">
    <name type="scientific">Panagrolaimus sp. JU765</name>
    <dbReference type="NCBI Taxonomy" id="591449"/>
    <lineage>
        <taxon>Eukaryota</taxon>
        <taxon>Metazoa</taxon>
        <taxon>Ecdysozoa</taxon>
        <taxon>Nematoda</taxon>
        <taxon>Chromadorea</taxon>
        <taxon>Rhabditida</taxon>
        <taxon>Tylenchina</taxon>
        <taxon>Panagrolaimomorpha</taxon>
        <taxon>Panagrolaimoidea</taxon>
        <taxon>Panagrolaimidae</taxon>
        <taxon>Panagrolaimus</taxon>
    </lineage>
</organism>
<protein>
    <submittedName>
        <fullName evidence="2">Uncharacterized protein</fullName>
    </submittedName>
</protein>